<dbReference type="InterPro" id="IPR000223">
    <property type="entry name" value="Pept_S26A_signal_pept_1"/>
</dbReference>
<gene>
    <name evidence="5" type="primary">lepB</name>
    <name evidence="5" type="ORF">HF838_12635</name>
</gene>
<comment type="subcellular location">
    <subcellularLocation>
        <location evidence="1">Cell membrane</location>
        <topology evidence="1">Single-pass type II membrane protein</topology>
    </subcellularLocation>
    <subcellularLocation>
        <location evidence="3">Membrane</location>
        <topology evidence="3">Single-pass type II membrane protein</topology>
    </subcellularLocation>
</comment>
<dbReference type="NCBIfam" id="TIGR02227">
    <property type="entry name" value="sigpep_I_bact"/>
    <property type="match status" value="1"/>
</dbReference>
<dbReference type="PROSITE" id="PS51257">
    <property type="entry name" value="PROKAR_LIPOPROTEIN"/>
    <property type="match status" value="1"/>
</dbReference>
<evidence type="ECO:0000313" key="6">
    <source>
        <dbReference type="Proteomes" id="UP000561326"/>
    </source>
</evidence>
<evidence type="ECO:0000256" key="1">
    <source>
        <dbReference type="ARBA" id="ARBA00004401"/>
    </source>
</evidence>
<dbReference type="InterPro" id="IPR036286">
    <property type="entry name" value="LexA/Signal_pep-like_sf"/>
</dbReference>
<proteinExistence type="inferred from homology"/>
<evidence type="ECO:0000259" key="4">
    <source>
        <dbReference type="Pfam" id="PF10502"/>
    </source>
</evidence>
<evidence type="ECO:0000313" key="5">
    <source>
        <dbReference type="EMBL" id="NME99106.1"/>
    </source>
</evidence>
<name>A0A848D009_ANEAE</name>
<dbReference type="OrthoDB" id="2427065at2"/>
<organism evidence="5 6">
    <name type="scientific">Aneurinibacillus aneurinilyticus</name>
    <name type="common">Bacillus aneurinolyticus</name>
    <dbReference type="NCBI Taxonomy" id="1391"/>
    <lineage>
        <taxon>Bacteria</taxon>
        <taxon>Bacillati</taxon>
        <taxon>Bacillota</taxon>
        <taxon>Bacilli</taxon>
        <taxon>Bacillales</taxon>
        <taxon>Paenibacillaceae</taxon>
        <taxon>Aneurinibacillus group</taxon>
        <taxon>Aneurinibacillus</taxon>
    </lineage>
</organism>
<keyword evidence="3 5" id="KW-0378">Hydrolase</keyword>
<dbReference type="RefSeq" id="WP_040302902.1">
    <property type="nucleotide sequence ID" value="NZ_CABKST010000166.1"/>
</dbReference>
<keyword evidence="3" id="KW-0645">Protease</keyword>
<comment type="catalytic activity">
    <reaction evidence="3">
        <text>Cleavage of hydrophobic, N-terminal signal or leader sequences from secreted and periplasmic proteins.</text>
        <dbReference type="EC" id="3.4.21.89"/>
    </reaction>
</comment>
<dbReference type="EC" id="3.4.21.89" evidence="3"/>
<dbReference type="GO" id="GO:0004252">
    <property type="term" value="F:serine-type endopeptidase activity"/>
    <property type="evidence" value="ECO:0007669"/>
    <property type="project" value="InterPro"/>
</dbReference>
<dbReference type="InterPro" id="IPR019533">
    <property type="entry name" value="Peptidase_S26"/>
</dbReference>
<dbReference type="Pfam" id="PF10502">
    <property type="entry name" value="Peptidase_S26"/>
    <property type="match status" value="1"/>
</dbReference>
<dbReference type="EMBL" id="JABAGO010000022">
    <property type="protein sequence ID" value="NME99106.1"/>
    <property type="molecule type" value="Genomic_DNA"/>
</dbReference>
<dbReference type="PANTHER" id="PTHR43390:SF1">
    <property type="entry name" value="CHLOROPLAST PROCESSING PEPTIDASE"/>
    <property type="match status" value="1"/>
</dbReference>
<feature type="domain" description="Peptidase S26" evidence="4">
    <location>
        <begin position="79"/>
        <end position="217"/>
    </location>
</feature>
<sequence length="233" mass="27188">MNKFGTLLIIYVMLLAISACSFNRDEEVMMDWHTSPKPQAIMPGNIAGKTVVRQYAYNNMENWRPYGNQKCRVFYRRDIVVDFDYGDKDMSRGDIVYHVVPGSVRGHRLSRIVAFGEERVRIKEGQLYINGKVLDTFYGRFQHKGMDLKQYIDLRKRIDRDKSEAHVMRMKKQCKVNMREIIVPQGHVFVVDDDWVNAYDSKQFGALPTEYIKGKVIGYVAGKEQKHKKNIPL</sequence>
<dbReference type="Proteomes" id="UP000561326">
    <property type="component" value="Unassembled WGS sequence"/>
</dbReference>
<comment type="similarity">
    <text evidence="2 3">Belongs to the peptidase S26 family.</text>
</comment>
<dbReference type="GO" id="GO:0005886">
    <property type="term" value="C:plasma membrane"/>
    <property type="evidence" value="ECO:0007669"/>
    <property type="project" value="UniProtKB-SubCell"/>
</dbReference>
<comment type="caution">
    <text evidence="5">The sequence shown here is derived from an EMBL/GenBank/DDBJ whole genome shotgun (WGS) entry which is preliminary data.</text>
</comment>
<dbReference type="AlphaFoldDB" id="A0A848D009"/>
<dbReference type="Gene3D" id="2.10.109.10">
    <property type="entry name" value="Umud Fragment, subunit A"/>
    <property type="match status" value="1"/>
</dbReference>
<protein>
    <recommendedName>
        <fullName evidence="3">Signal peptidase I</fullName>
        <ecNumber evidence="3">3.4.21.89</ecNumber>
    </recommendedName>
</protein>
<dbReference type="GeneID" id="92839802"/>
<evidence type="ECO:0000256" key="3">
    <source>
        <dbReference type="RuleBase" id="RU362042"/>
    </source>
</evidence>
<dbReference type="SUPFAM" id="SSF51306">
    <property type="entry name" value="LexA/Signal peptidase"/>
    <property type="match status" value="1"/>
</dbReference>
<accession>A0A848D009</accession>
<evidence type="ECO:0000256" key="2">
    <source>
        <dbReference type="ARBA" id="ARBA00009370"/>
    </source>
</evidence>
<reference evidence="5 6" key="1">
    <citation type="submission" date="2020-04" db="EMBL/GenBank/DDBJ databases">
        <authorList>
            <person name="Hitch T.C.A."/>
            <person name="Wylensek D."/>
            <person name="Clavel T."/>
        </authorList>
    </citation>
    <scope>NUCLEOTIDE SEQUENCE [LARGE SCALE GENOMIC DNA]</scope>
    <source>
        <strain evidence="5 6">WB01_D5_05</strain>
    </source>
</reference>
<dbReference type="PANTHER" id="PTHR43390">
    <property type="entry name" value="SIGNAL PEPTIDASE I"/>
    <property type="match status" value="1"/>
</dbReference>
<dbReference type="GO" id="GO:0009003">
    <property type="term" value="F:signal peptidase activity"/>
    <property type="evidence" value="ECO:0007669"/>
    <property type="project" value="UniProtKB-EC"/>
</dbReference>
<dbReference type="GO" id="GO:0006465">
    <property type="term" value="P:signal peptide processing"/>
    <property type="evidence" value="ECO:0007669"/>
    <property type="project" value="InterPro"/>
</dbReference>